<reference evidence="3" key="2">
    <citation type="submission" date="2015-01" db="EMBL/GenBank/DDBJ databases">
        <title>Evolutionary Origins and Diversification of the Mycorrhizal Mutualists.</title>
        <authorList>
            <consortium name="DOE Joint Genome Institute"/>
            <consortium name="Mycorrhizal Genomics Consortium"/>
            <person name="Kohler A."/>
            <person name="Kuo A."/>
            <person name="Nagy L.G."/>
            <person name="Floudas D."/>
            <person name="Copeland A."/>
            <person name="Barry K.W."/>
            <person name="Cichocki N."/>
            <person name="Veneault-Fourrey C."/>
            <person name="LaButti K."/>
            <person name="Lindquist E.A."/>
            <person name="Lipzen A."/>
            <person name="Lundell T."/>
            <person name="Morin E."/>
            <person name="Murat C."/>
            <person name="Riley R."/>
            <person name="Ohm R."/>
            <person name="Sun H."/>
            <person name="Tunlid A."/>
            <person name="Henrissat B."/>
            <person name="Grigoriev I.V."/>
            <person name="Hibbett D.S."/>
            <person name="Martin F."/>
        </authorList>
    </citation>
    <scope>NUCLEOTIDE SEQUENCE [LARGE SCALE GENOMIC DNA]</scope>
    <source>
        <strain evidence="3">MAFF 305830</strain>
    </source>
</reference>
<keyword evidence="3" id="KW-1185">Reference proteome</keyword>
<name>A0A0C3AWT3_SERVB</name>
<dbReference type="EMBL" id="KN824290">
    <property type="protein sequence ID" value="KIM28985.1"/>
    <property type="molecule type" value="Genomic_DNA"/>
</dbReference>
<dbReference type="AlphaFoldDB" id="A0A0C3AWT3"/>
<sequence>MTSAASVHTRRPSRLHNSTMFIADMESSACEDVPSSSSSSSSSSSTADSPKTPTSAIMSPSDGESDSSETTPNKKKSSTFARGESTLHPEPVFSTIPTRRVQSSSAMYKSGNVGQMTFPVSRPIRPFDSISNAMGTAPKRVSPPLSRAESFGAVSGEENKQQQQQLSMKPKGLSVQTTGLETGKQKRSNVLLEPPKNNRFQNGFFILDMTQDEFKTRAW</sequence>
<evidence type="ECO:0000313" key="3">
    <source>
        <dbReference type="Proteomes" id="UP000054097"/>
    </source>
</evidence>
<dbReference type="OrthoDB" id="3255301at2759"/>
<dbReference type="HOGENOM" id="CLU_1262201_0_0_1"/>
<evidence type="ECO:0000313" key="2">
    <source>
        <dbReference type="EMBL" id="KIM28985.1"/>
    </source>
</evidence>
<accession>A0A0C3AWT3</accession>
<feature type="compositionally biased region" description="Polar residues" evidence="1">
    <location>
        <begin position="95"/>
        <end position="105"/>
    </location>
</feature>
<protein>
    <submittedName>
        <fullName evidence="2">Uncharacterized protein</fullName>
    </submittedName>
</protein>
<feature type="region of interest" description="Disordered" evidence="1">
    <location>
        <begin position="129"/>
        <end position="173"/>
    </location>
</feature>
<feature type="region of interest" description="Disordered" evidence="1">
    <location>
        <begin position="1"/>
        <end position="105"/>
    </location>
</feature>
<organism evidence="2 3">
    <name type="scientific">Serendipita vermifera MAFF 305830</name>
    <dbReference type="NCBI Taxonomy" id="933852"/>
    <lineage>
        <taxon>Eukaryota</taxon>
        <taxon>Fungi</taxon>
        <taxon>Dikarya</taxon>
        <taxon>Basidiomycota</taxon>
        <taxon>Agaricomycotina</taxon>
        <taxon>Agaricomycetes</taxon>
        <taxon>Sebacinales</taxon>
        <taxon>Serendipitaceae</taxon>
        <taxon>Serendipita</taxon>
    </lineage>
</organism>
<reference evidence="2 3" key="1">
    <citation type="submission" date="2014-04" db="EMBL/GenBank/DDBJ databases">
        <authorList>
            <consortium name="DOE Joint Genome Institute"/>
            <person name="Kuo A."/>
            <person name="Zuccaro A."/>
            <person name="Kohler A."/>
            <person name="Nagy L.G."/>
            <person name="Floudas D."/>
            <person name="Copeland A."/>
            <person name="Barry K.W."/>
            <person name="Cichocki N."/>
            <person name="Veneault-Fourrey C."/>
            <person name="LaButti K."/>
            <person name="Lindquist E.A."/>
            <person name="Lipzen A."/>
            <person name="Lundell T."/>
            <person name="Morin E."/>
            <person name="Murat C."/>
            <person name="Sun H."/>
            <person name="Tunlid A."/>
            <person name="Henrissat B."/>
            <person name="Grigoriev I.V."/>
            <person name="Hibbett D.S."/>
            <person name="Martin F."/>
            <person name="Nordberg H.P."/>
            <person name="Cantor M.N."/>
            <person name="Hua S.X."/>
        </authorList>
    </citation>
    <scope>NUCLEOTIDE SEQUENCE [LARGE SCALE GENOMIC DNA]</scope>
    <source>
        <strain evidence="2 3">MAFF 305830</strain>
    </source>
</reference>
<proteinExistence type="predicted"/>
<dbReference type="Proteomes" id="UP000054097">
    <property type="component" value="Unassembled WGS sequence"/>
</dbReference>
<gene>
    <name evidence="2" type="ORF">M408DRAFT_126273</name>
</gene>
<feature type="compositionally biased region" description="Polar residues" evidence="1">
    <location>
        <begin position="46"/>
        <end position="58"/>
    </location>
</feature>
<evidence type="ECO:0000256" key="1">
    <source>
        <dbReference type="SAM" id="MobiDB-lite"/>
    </source>
</evidence>
<feature type="compositionally biased region" description="Low complexity" evidence="1">
    <location>
        <begin position="35"/>
        <end position="45"/>
    </location>
</feature>